<dbReference type="Pfam" id="PF03178">
    <property type="entry name" value="CPSF_A"/>
    <property type="match status" value="1"/>
</dbReference>
<keyword evidence="2" id="KW-0539">Nucleus</keyword>
<accession>A0A7R9XVE3</accession>
<dbReference type="InterPro" id="IPR058543">
    <property type="entry name" value="Beta-prop_RSE1/DDB1/CPSF1_2nd"/>
</dbReference>
<dbReference type="InterPro" id="IPR018846">
    <property type="entry name" value="Beta-prop_RSE1/DDB1/CPSF1_1st"/>
</dbReference>
<dbReference type="InterPro" id="IPR050358">
    <property type="entry name" value="RSE1/DDB1/CFT1"/>
</dbReference>
<dbReference type="PANTHER" id="PTHR10644">
    <property type="entry name" value="DNA REPAIR/RNA PROCESSING CPSF FAMILY"/>
    <property type="match status" value="1"/>
</dbReference>
<evidence type="ECO:0000313" key="7">
    <source>
        <dbReference type="EMBL" id="CAD8229708.1"/>
    </source>
</evidence>
<gene>
    <name evidence="7" type="ORF">PCOL08062_LOCUS1120</name>
</gene>
<proteinExistence type="predicted"/>
<reference evidence="7" key="1">
    <citation type="submission" date="2021-01" db="EMBL/GenBank/DDBJ databases">
        <authorList>
            <person name="Corre E."/>
            <person name="Pelletier E."/>
            <person name="Niang G."/>
            <person name="Scheremetjew M."/>
            <person name="Finn R."/>
            <person name="Kale V."/>
            <person name="Holt S."/>
            <person name="Cochrane G."/>
            <person name="Meng A."/>
            <person name="Brown T."/>
            <person name="Cohen L."/>
        </authorList>
    </citation>
    <scope>NUCLEOTIDE SEQUENCE</scope>
    <source>
        <strain evidence="7">CCMP1413</strain>
    </source>
</reference>
<dbReference type="Pfam" id="PF23726">
    <property type="entry name" value="Beta-prop_RSE1_2nd"/>
    <property type="match status" value="1"/>
</dbReference>
<name>A0A7R9XVE3_9VIRI</name>
<evidence type="ECO:0000256" key="2">
    <source>
        <dbReference type="ARBA" id="ARBA00023242"/>
    </source>
</evidence>
<dbReference type="GO" id="GO:0003676">
    <property type="term" value="F:nucleic acid binding"/>
    <property type="evidence" value="ECO:0007669"/>
    <property type="project" value="InterPro"/>
</dbReference>
<dbReference type="Gene3D" id="2.130.10.10">
    <property type="entry name" value="YVTN repeat-like/Quinoprotein amine dehydrogenase"/>
    <property type="match status" value="5"/>
</dbReference>
<feature type="domain" description="RSE1/DDB1/CPSF1 first beta-propeller" evidence="5">
    <location>
        <begin position="95"/>
        <end position="442"/>
    </location>
</feature>
<dbReference type="GO" id="GO:0005634">
    <property type="term" value="C:nucleus"/>
    <property type="evidence" value="ECO:0007669"/>
    <property type="project" value="UniProtKB-SubCell"/>
</dbReference>
<dbReference type="InterPro" id="IPR004871">
    <property type="entry name" value="RSE1/DDB1/CPSF1_C"/>
</dbReference>
<feature type="region of interest" description="Disordered" evidence="3">
    <location>
        <begin position="448"/>
        <end position="488"/>
    </location>
</feature>
<sequence>MNAAMCHVQRPTAVAHCESAYLTRSIGDAGGPPPDLALVRGNTLEVFRVCVRRAAAPLGDQNGKHARQESAGGADGADGDGDGARGGVDGVEEAVLERVCATELAGVPTDMKVLRRREGSDRRGRDALLLSFAEAKLCVAEYDPTHDALRVSSLHQFEGIKCGWLRAESRMRPLDALKGPALAEDPKGRCAAAFCYRSQLVLLRAVGDTFGDYGPGETKRLGKGMCAAVAASTAKPLADLGVRRLRAGAFLHGYNEPVLLLLHEREPTWAARYSLKHDTCVISAVSIDLSTGRHVPIWSVDALPSDAYAVSPVPAPLGGALVLTPNTLIYASQTATVALALNRASHWAPAGATAPPERAQFSMELDAAHTVWIDRESCLLFGKTGDIAVVATGRDGRGMPRMSVRRVGAGPLTAGACMLSGFGAKLVFMGSRLGDSLLVQCYDTAKAGGGDEAPASKRARRQELAGAAGSAGAAGDAGEDEGGDLGGGELLADDEEAELQQLLGGGASASREAANSKLSFLVRDSILNVAPLRKMGVCADASAPEGAGGRQVVVACAGHGKNGALAVLQRGVRPHTITEVGLPGVAAIWPVSGRFGDAAAAEADGEDTQHHSHLVMDMGTHTIVLATGEELEEVSDASPMLTDCGTLAAGDVLGGYAFCQAHAQGVRVSSSGGVVCEADAAAALPAAGEGELAIESACVCDPYVLVAGSRTASLGTIEQGEGGADAALSFADVPVLSDATAFALHRVERTAWLSEWLTHATSGSSDGNYCTHVAAVSTQQGGLLMYAVPGWDLLFEAPLLADAPPLLLNKKGSTSNVIAGAGVDVDVEKLQQMEGVDDEAALAAAAAAAALDRPDHEVTEMTVVAYDARQPFLVCRLSDGSVVAYRAYAPKSAQGRAAALGFRRVVYEAVPLPPATVSTGGDAGAGKPSHSKRTLSPFVSMGSPAQRGIVVCGHVPLWLIEHRGGLKVQQHTPFIPGSGDGPAGAASKSVFAFAPFHNVNCPSGMVFAEEGSLVVASLPPRAYSLDMPARKAALRQTPVSVCTLHNGKLAAVACFAAVPPERRPAPPPPPIVYRIGERTEVDPDRPVLYDPSEEHTVVLVDLVTLQQRFRFALEACEKATDIAYVTLKNTSSPDGTATASFVAVSTSYLAGEDVQSKGRVLLFKVDTIAAGQEDHEKGLFVGSPYLSCVCAKDVRGAAALVKEMNGYLVSTMANKVTVYEWTGSDLNQVSFFDLPTGAASVSVVKNFVLLTDTIKSSYFIRWREENKEMGLLSKDYAPMDGSTSEFLIDGSTLAMVAGDMWGDLTLQAYMPQNTQSWRGQRLIPRGRSYLGEHPLDSCRMQLPKSETGTTRLGALISTREGSLVLVAPVGEDIHKRLLRLHTELCDSLSHPLGLHPRAFRSPPRHRQRLATEVLDVGTLRRFSERGVRASGDAAAAAGYQDRPQALADLAATSPWALAETL</sequence>
<dbReference type="InterPro" id="IPR015943">
    <property type="entry name" value="WD40/YVTN_repeat-like_dom_sf"/>
</dbReference>
<comment type="subcellular location">
    <subcellularLocation>
        <location evidence="1">Nucleus</location>
    </subcellularLocation>
</comment>
<evidence type="ECO:0000259" key="4">
    <source>
        <dbReference type="Pfam" id="PF03178"/>
    </source>
</evidence>
<evidence type="ECO:0008006" key="8">
    <source>
        <dbReference type="Google" id="ProtNLM"/>
    </source>
</evidence>
<evidence type="ECO:0000256" key="1">
    <source>
        <dbReference type="ARBA" id="ARBA00004123"/>
    </source>
</evidence>
<protein>
    <recommendedName>
        <fullName evidence="8">DNA damage-binding protein 1</fullName>
    </recommendedName>
</protein>
<dbReference type="Pfam" id="PF10433">
    <property type="entry name" value="Beta-prop_RSE1_1st"/>
    <property type="match status" value="1"/>
</dbReference>
<feature type="domain" description="RSE1/DDB1/CPSF1 second beta-propeller" evidence="6">
    <location>
        <begin position="574"/>
        <end position="1017"/>
    </location>
</feature>
<feature type="region of interest" description="Disordered" evidence="3">
    <location>
        <begin position="60"/>
        <end position="88"/>
    </location>
</feature>
<dbReference type="EMBL" id="HBDZ01001403">
    <property type="protein sequence ID" value="CAD8229708.1"/>
    <property type="molecule type" value="Transcribed_RNA"/>
</dbReference>
<feature type="compositionally biased region" description="Low complexity" evidence="3">
    <location>
        <begin position="464"/>
        <end position="476"/>
    </location>
</feature>
<evidence type="ECO:0000259" key="6">
    <source>
        <dbReference type="Pfam" id="PF23726"/>
    </source>
</evidence>
<evidence type="ECO:0000259" key="5">
    <source>
        <dbReference type="Pfam" id="PF10433"/>
    </source>
</evidence>
<evidence type="ECO:0000256" key="3">
    <source>
        <dbReference type="SAM" id="MobiDB-lite"/>
    </source>
</evidence>
<feature type="domain" description="RSE1/DDB1/CPSF1 C-terminal" evidence="4">
    <location>
        <begin position="1096"/>
        <end position="1423"/>
    </location>
</feature>
<organism evidence="7">
    <name type="scientific">Prasinoderma coloniale</name>
    <dbReference type="NCBI Taxonomy" id="156133"/>
    <lineage>
        <taxon>Eukaryota</taxon>
        <taxon>Viridiplantae</taxon>
        <taxon>Prasinodermophyta</taxon>
        <taxon>Prasinodermophyceae</taxon>
        <taxon>Prasinodermales</taxon>
        <taxon>Prasinodermaceae</taxon>
        <taxon>Prasinoderma</taxon>
    </lineage>
</organism>